<dbReference type="OrthoDB" id="3563447at2759"/>
<name>A0A1L7XIM0_9HELO</name>
<dbReference type="EMBL" id="FJOG01000028">
    <property type="protein sequence ID" value="CZR64873.1"/>
    <property type="molecule type" value="Genomic_DNA"/>
</dbReference>
<organism evidence="2 3">
    <name type="scientific">Phialocephala subalpina</name>
    <dbReference type="NCBI Taxonomy" id="576137"/>
    <lineage>
        <taxon>Eukaryota</taxon>
        <taxon>Fungi</taxon>
        <taxon>Dikarya</taxon>
        <taxon>Ascomycota</taxon>
        <taxon>Pezizomycotina</taxon>
        <taxon>Leotiomycetes</taxon>
        <taxon>Helotiales</taxon>
        <taxon>Mollisiaceae</taxon>
        <taxon>Phialocephala</taxon>
        <taxon>Phialocephala fortinii species complex</taxon>
    </lineage>
</organism>
<evidence type="ECO:0000313" key="3">
    <source>
        <dbReference type="Proteomes" id="UP000184330"/>
    </source>
</evidence>
<feature type="region of interest" description="Disordered" evidence="1">
    <location>
        <begin position="164"/>
        <end position="195"/>
    </location>
</feature>
<sequence>MSTSSGRGIEACVRCGHSMDGHAKLRDTKCKKCKKSFEVCQAGIHGNDGIGWRICFVPCSCGEKYFPLSLTKRHELAGHEYLPTHPGYRPLTPEIDETTDEPNSVSSEVVESFASMNIRASGHGRRWTPPPWSDWTWEGEYRRYYRSRVVESGEFEYEYDIISPAPGDAKEKGKGRGKGEDKTNSGSEDELAWDQRTFDQYTQPWSEWAWDEDEGCYYRTRKDDSGDYEYQYDYKSPKPSKGKGKGKRK</sequence>
<proteinExistence type="predicted"/>
<evidence type="ECO:0000313" key="2">
    <source>
        <dbReference type="EMBL" id="CZR64873.1"/>
    </source>
</evidence>
<protein>
    <submittedName>
        <fullName evidence="2">Uncharacterized protein</fullName>
    </submittedName>
</protein>
<feature type="compositionally biased region" description="Basic and acidic residues" evidence="1">
    <location>
        <begin position="168"/>
        <end position="183"/>
    </location>
</feature>
<feature type="compositionally biased region" description="Basic residues" evidence="1">
    <location>
        <begin position="238"/>
        <end position="249"/>
    </location>
</feature>
<dbReference type="AlphaFoldDB" id="A0A1L7XIM0"/>
<feature type="region of interest" description="Disordered" evidence="1">
    <location>
        <begin position="220"/>
        <end position="249"/>
    </location>
</feature>
<evidence type="ECO:0000256" key="1">
    <source>
        <dbReference type="SAM" id="MobiDB-lite"/>
    </source>
</evidence>
<dbReference type="Proteomes" id="UP000184330">
    <property type="component" value="Unassembled WGS sequence"/>
</dbReference>
<gene>
    <name evidence="2" type="ORF">PAC_14773</name>
</gene>
<accession>A0A1L7XIM0</accession>
<keyword evidence="3" id="KW-1185">Reference proteome</keyword>
<reference evidence="2 3" key="1">
    <citation type="submission" date="2016-03" db="EMBL/GenBank/DDBJ databases">
        <authorList>
            <person name="Ploux O."/>
        </authorList>
    </citation>
    <scope>NUCLEOTIDE SEQUENCE [LARGE SCALE GENOMIC DNA]</scope>
    <source>
        <strain evidence="2 3">UAMH 11012</strain>
    </source>
</reference>